<dbReference type="Pfam" id="PF03288">
    <property type="entry name" value="Pox_D5"/>
    <property type="match status" value="1"/>
</dbReference>
<evidence type="ECO:0000259" key="5">
    <source>
        <dbReference type="PROSITE" id="PS51206"/>
    </source>
</evidence>
<evidence type="ECO:0000256" key="1">
    <source>
        <dbReference type="ARBA" id="ARBA00022741"/>
    </source>
</evidence>
<dbReference type="HOGENOM" id="CLU_018483_4_2_10"/>
<evidence type="ECO:0000313" key="7">
    <source>
        <dbReference type="Proteomes" id="UP000003741"/>
    </source>
</evidence>
<organism evidence="6 7">
    <name type="scientific">Bacteroides cellulosilyticus CL02T12C19</name>
    <dbReference type="NCBI Taxonomy" id="997874"/>
    <lineage>
        <taxon>Bacteria</taxon>
        <taxon>Pseudomonadati</taxon>
        <taxon>Bacteroidota</taxon>
        <taxon>Bacteroidia</taxon>
        <taxon>Bacteroidales</taxon>
        <taxon>Bacteroidaceae</taxon>
        <taxon>Bacteroides</taxon>
    </lineage>
</organism>
<proteinExistence type="predicted"/>
<dbReference type="InterPro" id="IPR006500">
    <property type="entry name" value="Helicase_put_C_phage/plasmid"/>
</dbReference>
<protein>
    <submittedName>
        <fullName evidence="6">Phage/plasmid primase, P4 family domain-containing protein</fullName>
    </submittedName>
</protein>
<dbReference type="PATRIC" id="fig|997874.3.peg.3940"/>
<dbReference type="Gene3D" id="3.40.50.300">
    <property type="entry name" value="P-loop containing nucleotide triphosphate hydrolases"/>
    <property type="match status" value="1"/>
</dbReference>
<dbReference type="GO" id="GO:0016787">
    <property type="term" value="F:hydrolase activity"/>
    <property type="evidence" value="ECO:0007669"/>
    <property type="project" value="UniProtKB-KW"/>
</dbReference>
<dbReference type="InterPro" id="IPR051620">
    <property type="entry name" value="ORF904-like_C"/>
</dbReference>
<dbReference type="RefSeq" id="WP_007218092.1">
    <property type="nucleotide sequence ID" value="NZ_JH724088.1"/>
</dbReference>
<comment type="caution">
    <text evidence="6">The sequence shown here is derived from an EMBL/GenBank/DDBJ whole genome shotgun (WGS) entry which is preliminary data.</text>
</comment>
<evidence type="ECO:0000313" key="6">
    <source>
        <dbReference type="EMBL" id="EIY27139.1"/>
    </source>
</evidence>
<dbReference type="InterPro" id="IPR014015">
    <property type="entry name" value="Helicase_SF3_DNA-vir"/>
</dbReference>
<dbReference type="PANTHER" id="PTHR35372:SF2">
    <property type="entry name" value="SF3 HELICASE DOMAIN-CONTAINING PROTEIN"/>
    <property type="match status" value="1"/>
</dbReference>
<dbReference type="InterPro" id="IPR027417">
    <property type="entry name" value="P-loop_NTPase"/>
</dbReference>
<dbReference type="SUPFAM" id="SSF52540">
    <property type="entry name" value="P-loop containing nucleoside triphosphate hydrolases"/>
    <property type="match status" value="1"/>
</dbReference>
<feature type="domain" description="SF3 helicase" evidence="5">
    <location>
        <begin position="170"/>
        <end position="331"/>
    </location>
</feature>
<dbReference type="PROSITE" id="PS51206">
    <property type="entry name" value="SF3_HELICASE_1"/>
    <property type="match status" value="1"/>
</dbReference>
<dbReference type="Pfam" id="PF19263">
    <property type="entry name" value="DUF5906"/>
    <property type="match status" value="1"/>
</dbReference>
<dbReference type="GO" id="GO:0005524">
    <property type="term" value="F:ATP binding"/>
    <property type="evidence" value="ECO:0007669"/>
    <property type="project" value="UniProtKB-KW"/>
</dbReference>
<keyword evidence="1" id="KW-0547">Nucleotide-binding</keyword>
<keyword evidence="2" id="KW-0378">Hydrolase</keyword>
<dbReference type="NCBIfam" id="TIGR01613">
    <property type="entry name" value="primase_Cterm"/>
    <property type="match status" value="1"/>
</dbReference>
<dbReference type="OrthoDB" id="9763644at2"/>
<reference evidence="6 7" key="1">
    <citation type="submission" date="2012-02" db="EMBL/GenBank/DDBJ databases">
        <title>The Genome Sequence of Bacteroides cellulosilyticus CL02T12C19.</title>
        <authorList>
            <consortium name="The Broad Institute Genome Sequencing Platform"/>
            <person name="Earl A."/>
            <person name="Ward D."/>
            <person name="Feldgarden M."/>
            <person name="Gevers D."/>
            <person name="Zitomersky N.L."/>
            <person name="Coyne M.J."/>
            <person name="Comstock L.E."/>
            <person name="Young S.K."/>
            <person name="Zeng Q."/>
            <person name="Gargeya S."/>
            <person name="Fitzgerald M."/>
            <person name="Haas B."/>
            <person name="Abouelleil A."/>
            <person name="Alvarado L."/>
            <person name="Arachchi H.M."/>
            <person name="Berlin A."/>
            <person name="Chapman S.B."/>
            <person name="Gearin G."/>
            <person name="Goldberg J."/>
            <person name="Griggs A."/>
            <person name="Gujja S."/>
            <person name="Hansen M."/>
            <person name="Heiman D."/>
            <person name="Howarth C."/>
            <person name="Larimer J."/>
            <person name="Lui A."/>
            <person name="MacDonald P.J.P."/>
            <person name="McCowen C."/>
            <person name="Montmayeur A."/>
            <person name="Murphy C."/>
            <person name="Neiman D."/>
            <person name="Pearson M."/>
            <person name="Priest M."/>
            <person name="Roberts A."/>
            <person name="Saif S."/>
            <person name="Shea T."/>
            <person name="Sisk P."/>
            <person name="Stolte C."/>
            <person name="Sykes S."/>
            <person name="Wortman J."/>
            <person name="Nusbaum C."/>
            <person name="Birren B."/>
        </authorList>
    </citation>
    <scope>NUCLEOTIDE SEQUENCE [LARGE SCALE GENOMIC DNA]</scope>
    <source>
        <strain evidence="6 7">CL02T12C19</strain>
    </source>
</reference>
<dbReference type="PANTHER" id="PTHR35372">
    <property type="entry name" value="ATP BINDING PROTEIN-RELATED"/>
    <property type="match status" value="1"/>
</dbReference>
<evidence type="ECO:0000256" key="3">
    <source>
        <dbReference type="ARBA" id="ARBA00022806"/>
    </source>
</evidence>
<accession>I9F2K3</accession>
<keyword evidence="3" id="KW-0347">Helicase</keyword>
<keyword evidence="7" id="KW-1185">Reference proteome</keyword>
<gene>
    <name evidence="6" type="ORF">HMPREF1062_03853</name>
</gene>
<dbReference type="GO" id="GO:0004386">
    <property type="term" value="F:helicase activity"/>
    <property type="evidence" value="ECO:0007669"/>
    <property type="project" value="UniProtKB-KW"/>
</dbReference>
<evidence type="ECO:0000256" key="4">
    <source>
        <dbReference type="ARBA" id="ARBA00022840"/>
    </source>
</evidence>
<dbReference type="InterPro" id="IPR004968">
    <property type="entry name" value="DNA_primase/NTPase_C"/>
</dbReference>
<dbReference type="EMBL" id="AGXG01000084">
    <property type="protein sequence ID" value="EIY27139.1"/>
    <property type="molecule type" value="Genomic_DNA"/>
</dbReference>
<keyword evidence="4" id="KW-0067">ATP-binding</keyword>
<dbReference type="InterPro" id="IPR045455">
    <property type="entry name" value="NrS-1_pol-like_helicase"/>
</dbReference>
<dbReference type="Pfam" id="PF08706">
    <property type="entry name" value="D5_N"/>
    <property type="match status" value="1"/>
</dbReference>
<sequence length="558" mass="64499">MDKIKYKKLLTEVFGLMDEQDLSSALSLSKSAMRVDAVQDLLRNAIIRSSISMFNGLPHYFSGKVYESMSPDDFGSLIYDLMRKCALPNGDYSRVEGVIKVCKRVVSGKALRPDSAIVVFNNCVLNMNDRTTHKFGRQWVQVTSVPYDYNPDEHIFLWKQFIDEVLPDEGWQHVFQEFLGSIFIDRRTAKIETMLVLRGSGSNGKSVVFETIMGILGRDNVSNFGIGALITGTERKKNIAYINGKRLNYCSEIQALEIGRDSDVLKSLISGEPTEARPMYGDNFTAYDIPLLMANANQMPYLKDWSYGMKRRICILPFEIEIPIARQRKSLARDLEREYSAIFNWILEGRDRFISNGYKLSENKKLDKVMDEYQAESSTVMKFMYQMNYLRTYEDVSDVEPKWMPSTILYKRYRKWCKENSISEENLTRFGRILSEAGYRKKRTPDGQVYGLYGKALTEKFRYEREAEQSKKLKQDYSKPIYVDGKRYAYTFEGLGSCLGVGYRAVAAWMRQELLEGCYTKNGRRAEFDLDLVEARLHELKIFGNILNNLKNIHLNIL</sequence>
<dbReference type="Proteomes" id="UP000003741">
    <property type="component" value="Unassembled WGS sequence"/>
</dbReference>
<dbReference type="InterPro" id="IPR014818">
    <property type="entry name" value="Phage/plasmid_primase_P4_C"/>
</dbReference>
<dbReference type="AlphaFoldDB" id="I9F2K3"/>
<name>I9F2K3_9BACE</name>
<evidence type="ECO:0000256" key="2">
    <source>
        <dbReference type="ARBA" id="ARBA00022801"/>
    </source>
</evidence>